<evidence type="ECO:0000313" key="2">
    <source>
        <dbReference type="Proteomes" id="UP001338125"/>
    </source>
</evidence>
<proteinExistence type="predicted"/>
<dbReference type="EMBL" id="JAVFKD010000012">
    <property type="protein sequence ID" value="KAK5992401.1"/>
    <property type="molecule type" value="Genomic_DNA"/>
</dbReference>
<evidence type="ECO:0000313" key="1">
    <source>
        <dbReference type="EMBL" id="KAK5992401.1"/>
    </source>
</evidence>
<reference evidence="1 2" key="1">
    <citation type="submission" date="2024-01" db="EMBL/GenBank/DDBJ databases">
        <title>Complete genome of Cladobotryum mycophilum ATHUM6906.</title>
        <authorList>
            <person name="Christinaki A.C."/>
            <person name="Myridakis A.I."/>
            <person name="Kouvelis V.N."/>
        </authorList>
    </citation>
    <scope>NUCLEOTIDE SEQUENCE [LARGE SCALE GENOMIC DNA]</scope>
    <source>
        <strain evidence="1 2">ATHUM6906</strain>
    </source>
</reference>
<comment type="caution">
    <text evidence="1">The sequence shown here is derived from an EMBL/GenBank/DDBJ whole genome shotgun (WGS) entry which is preliminary data.</text>
</comment>
<dbReference type="Proteomes" id="UP001338125">
    <property type="component" value="Unassembled WGS sequence"/>
</dbReference>
<gene>
    <name evidence="1" type="ORF">PT974_05805</name>
</gene>
<name>A0ABR0SKS2_9HYPO</name>
<protein>
    <submittedName>
        <fullName evidence="1">Uncharacterized protein</fullName>
    </submittedName>
</protein>
<keyword evidence="2" id="KW-1185">Reference proteome</keyword>
<organism evidence="1 2">
    <name type="scientific">Cladobotryum mycophilum</name>
    <dbReference type="NCBI Taxonomy" id="491253"/>
    <lineage>
        <taxon>Eukaryota</taxon>
        <taxon>Fungi</taxon>
        <taxon>Dikarya</taxon>
        <taxon>Ascomycota</taxon>
        <taxon>Pezizomycotina</taxon>
        <taxon>Sordariomycetes</taxon>
        <taxon>Hypocreomycetidae</taxon>
        <taxon>Hypocreales</taxon>
        <taxon>Hypocreaceae</taxon>
        <taxon>Cladobotryum</taxon>
    </lineage>
</organism>
<accession>A0ABR0SKS2</accession>
<sequence length="136" mass="15322">MEDLKREVEKRFGDLHTQFQETENGFRAIMAHARSPDYRYKNTVIGRHNGRHGVLHPFIPLLDVRTGLPIDGFPSSIDELVALDSKLPASQSPMRLYDSHSPDSGAARILRCLGVDPNPLATAQEKRQAIRTYCLL</sequence>